<dbReference type="PANTHER" id="PTHR43802:SF1">
    <property type="entry name" value="IP11341P-RELATED"/>
    <property type="match status" value="1"/>
</dbReference>
<protein>
    <submittedName>
        <fullName evidence="3">Enoyl-CoA hydratase</fullName>
        <ecNumber evidence="3">4.2.1.17</ecNumber>
    </submittedName>
</protein>
<accession>A0A0K8P7E0</accession>
<dbReference type="EC" id="4.2.1.17" evidence="3"/>
<dbReference type="Gene3D" id="3.90.226.10">
    <property type="entry name" value="2-enoyl-CoA Hydratase, Chain A, domain 1"/>
    <property type="match status" value="1"/>
</dbReference>
<dbReference type="Proteomes" id="UP000037660">
    <property type="component" value="Unassembled WGS sequence"/>
</dbReference>
<reference evidence="3 4" key="2">
    <citation type="journal article" date="2016" name="Science">
        <title>A bacterium that degrades and assimilates poly(ethylene terephthalate).</title>
        <authorList>
            <person name="Yoshida S."/>
            <person name="Hiraga K."/>
            <person name="Takehana T."/>
            <person name="Taniguchi I."/>
            <person name="Yamaji H."/>
            <person name="Maeda Y."/>
            <person name="Toyohara K."/>
            <person name="Miyamoto K."/>
            <person name="Kimura Y."/>
            <person name="Oda K."/>
        </authorList>
    </citation>
    <scope>NUCLEOTIDE SEQUENCE [LARGE SCALE GENOMIC DNA]</scope>
    <source>
        <strain evidence="4">NBRC 110686 / TISTR 2288 / 201-F6</strain>
    </source>
</reference>
<dbReference type="SUPFAM" id="SSF52096">
    <property type="entry name" value="ClpP/crotonase"/>
    <property type="match status" value="1"/>
</dbReference>
<proteinExistence type="inferred from homology"/>
<dbReference type="InterPro" id="IPR001753">
    <property type="entry name" value="Enoyl-CoA_hydra/iso"/>
</dbReference>
<evidence type="ECO:0000256" key="1">
    <source>
        <dbReference type="ARBA" id="ARBA00005254"/>
    </source>
</evidence>
<sequence>MVATSGSGAFVRREDAGGVCTLTLNRPDKLNAIDPALFDTLAEHLRELQQDTSDLGVIVLRGAGRSFCAGVDLGGVGGVDLAGLRHQSRTLEVFGQLPQIVIAAVHGHCFTGGLELALAADWIVAAESARFGDTHGKYGLVPAWGMTQRLPRRIGAARALELMATSRRLDGREAERIGLANCCVADDQLDATVAALAAEILANARHSNAASKRLLRESDGMRLSDGLAHEQFRSPGSQPRNWLSPWRSSARG</sequence>
<gene>
    <name evidence="3" type="ORF">ISF6_4309</name>
</gene>
<dbReference type="InterPro" id="IPR029045">
    <property type="entry name" value="ClpP/crotonase-like_dom_sf"/>
</dbReference>
<reference evidence="4" key="1">
    <citation type="submission" date="2015-07" db="EMBL/GenBank/DDBJ databases">
        <title>Discovery of a poly(ethylene terephthalate assimilation.</title>
        <authorList>
            <person name="Yoshida S."/>
            <person name="Hiraga K."/>
            <person name="Takehana T."/>
            <person name="Taniguchi I."/>
            <person name="Yamaji H."/>
            <person name="Maeda Y."/>
            <person name="Toyohara K."/>
            <person name="Miyamoto K."/>
            <person name="Kimura Y."/>
            <person name="Oda K."/>
        </authorList>
    </citation>
    <scope>NUCLEOTIDE SEQUENCE [LARGE SCALE GENOMIC DNA]</scope>
    <source>
        <strain evidence="4">NBRC 110686 / TISTR 2288 / 201-F6</strain>
    </source>
</reference>
<evidence type="ECO:0000313" key="3">
    <source>
        <dbReference type="EMBL" id="GAP38115.1"/>
    </source>
</evidence>
<keyword evidence="4" id="KW-1185">Reference proteome</keyword>
<dbReference type="STRING" id="1547922.ISF6_4309"/>
<name>A0A0K8P7E0_PISS1</name>
<evidence type="ECO:0000256" key="2">
    <source>
        <dbReference type="SAM" id="MobiDB-lite"/>
    </source>
</evidence>
<evidence type="ECO:0000313" key="4">
    <source>
        <dbReference type="Proteomes" id="UP000037660"/>
    </source>
</evidence>
<dbReference type="Pfam" id="PF00378">
    <property type="entry name" value="ECH_1"/>
    <property type="match status" value="1"/>
</dbReference>
<keyword evidence="3" id="KW-0456">Lyase</keyword>
<comment type="similarity">
    <text evidence="1">Belongs to the enoyl-CoA hydratase/isomerase family.</text>
</comment>
<feature type="region of interest" description="Disordered" evidence="2">
    <location>
        <begin position="229"/>
        <end position="252"/>
    </location>
</feature>
<dbReference type="PANTHER" id="PTHR43802">
    <property type="entry name" value="ENOYL-COA HYDRATASE"/>
    <property type="match status" value="1"/>
</dbReference>
<dbReference type="EMBL" id="BBYR01000066">
    <property type="protein sequence ID" value="GAP38115.1"/>
    <property type="molecule type" value="Genomic_DNA"/>
</dbReference>
<dbReference type="OrthoDB" id="9807606at2"/>
<comment type="caution">
    <text evidence="3">The sequence shown here is derived from an EMBL/GenBank/DDBJ whole genome shotgun (WGS) entry which is preliminary data.</text>
</comment>
<dbReference type="CDD" id="cd06558">
    <property type="entry name" value="crotonase-like"/>
    <property type="match status" value="1"/>
</dbReference>
<dbReference type="AlphaFoldDB" id="A0A0K8P7E0"/>
<dbReference type="RefSeq" id="WP_054022008.1">
    <property type="nucleotide sequence ID" value="NZ_BBYR01000066.1"/>
</dbReference>
<dbReference type="GO" id="GO:0004300">
    <property type="term" value="F:enoyl-CoA hydratase activity"/>
    <property type="evidence" value="ECO:0007669"/>
    <property type="project" value="UniProtKB-EC"/>
</dbReference>
<organism evidence="3 4">
    <name type="scientific">Piscinibacter sakaiensis</name>
    <name type="common">Ideonella sakaiensis</name>
    <dbReference type="NCBI Taxonomy" id="1547922"/>
    <lineage>
        <taxon>Bacteria</taxon>
        <taxon>Pseudomonadati</taxon>
        <taxon>Pseudomonadota</taxon>
        <taxon>Betaproteobacteria</taxon>
        <taxon>Burkholderiales</taxon>
        <taxon>Sphaerotilaceae</taxon>
        <taxon>Piscinibacter</taxon>
    </lineage>
</organism>